<evidence type="ECO:0000313" key="2">
    <source>
        <dbReference type="EMBL" id="MDQ7249393.1"/>
    </source>
</evidence>
<dbReference type="PROSITE" id="PS51186">
    <property type="entry name" value="GNAT"/>
    <property type="match status" value="1"/>
</dbReference>
<dbReference type="Pfam" id="PF00583">
    <property type="entry name" value="Acetyltransf_1"/>
    <property type="match status" value="1"/>
</dbReference>
<feature type="domain" description="N-acetyltransferase" evidence="1">
    <location>
        <begin position="8"/>
        <end position="153"/>
    </location>
</feature>
<keyword evidence="3" id="KW-1185">Reference proteome</keyword>
<organism evidence="2 3">
    <name type="scientific">Dongia sedimenti</name>
    <dbReference type="NCBI Taxonomy" id="3064282"/>
    <lineage>
        <taxon>Bacteria</taxon>
        <taxon>Pseudomonadati</taxon>
        <taxon>Pseudomonadota</taxon>
        <taxon>Alphaproteobacteria</taxon>
        <taxon>Rhodospirillales</taxon>
        <taxon>Dongiaceae</taxon>
        <taxon>Dongia</taxon>
    </lineage>
</organism>
<comment type="caution">
    <text evidence="2">The sequence shown here is derived from an EMBL/GenBank/DDBJ whole genome shotgun (WGS) entry which is preliminary data.</text>
</comment>
<sequence>MTATEAQFSIKPESAALAPRVELLLDRVFGAERREKASYLFREGVAPVAPLSFVALDHHKKLVGSIRYWPIQVGETGHPALLLGPLAITPQLAGKGIGRALTFRTLEIAAEMGYDLVLLVGDYDYYKRFGFVPATPYGFVMPTEKRPERLQVTELKPGVLGRVSGEIRHVKESTGSVVAMPVQPPRRRVRRAAARA</sequence>
<keyword evidence="2" id="KW-0808">Transferase</keyword>
<protein>
    <submittedName>
        <fullName evidence="2">N-acetyltransferase</fullName>
        <ecNumber evidence="2">2.3.1.-</ecNumber>
    </submittedName>
</protein>
<dbReference type="Proteomes" id="UP001230156">
    <property type="component" value="Unassembled WGS sequence"/>
</dbReference>
<accession>A0ABU0YNU0</accession>
<name>A0ABU0YNU0_9PROT</name>
<dbReference type="InterPro" id="IPR016181">
    <property type="entry name" value="Acyl_CoA_acyltransferase"/>
</dbReference>
<keyword evidence="2" id="KW-0012">Acyltransferase</keyword>
<dbReference type="SUPFAM" id="SSF55729">
    <property type="entry name" value="Acyl-CoA N-acyltransferases (Nat)"/>
    <property type="match status" value="1"/>
</dbReference>
<reference evidence="3" key="1">
    <citation type="submission" date="2023-08" db="EMBL/GenBank/DDBJ databases">
        <title>Rhodospirillaceae gen. nov., a novel taxon isolated from the Yangtze River Yuezi River estuary sludge.</title>
        <authorList>
            <person name="Ruan L."/>
        </authorList>
    </citation>
    <scope>NUCLEOTIDE SEQUENCE [LARGE SCALE GENOMIC DNA]</scope>
    <source>
        <strain evidence="3">R-7</strain>
    </source>
</reference>
<dbReference type="EC" id="2.3.1.-" evidence="2"/>
<dbReference type="EMBL" id="JAUYVI010000005">
    <property type="protein sequence ID" value="MDQ7249393.1"/>
    <property type="molecule type" value="Genomic_DNA"/>
</dbReference>
<dbReference type="CDD" id="cd04301">
    <property type="entry name" value="NAT_SF"/>
    <property type="match status" value="1"/>
</dbReference>
<dbReference type="GO" id="GO:0016746">
    <property type="term" value="F:acyltransferase activity"/>
    <property type="evidence" value="ECO:0007669"/>
    <property type="project" value="UniProtKB-KW"/>
</dbReference>
<dbReference type="RefSeq" id="WP_379957319.1">
    <property type="nucleotide sequence ID" value="NZ_JAUYVI010000005.1"/>
</dbReference>
<evidence type="ECO:0000259" key="1">
    <source>
        <dbReference type="PROSITE" id="PS51186"/>
    </source>
</evidence>
<proteinExistence type="predicted"/>
<dbReference type="Gene3D" id="3.40.630.30">
    <property type="match status" value="1"/>
</dbReference>
<gene>
    <name evidence="2" type="ORF">Q8A70_17025</name>
</gene>
<evidence type="ECO:0000313" key="3">
    <source>
        <dbReference type="Proteomes" id="UP001230156"/>
    </source>
</evidence>
<dbReference type="InterPro" id="IPR000182">
    <property type="entry name" value="GNAT_dom"/>
</dbReference>